<evidence type="ECO:0000256" key="1">
    <source>
        <dbReference type="ARBA" id="ARBA00022448"/>
    </source>
</evidence>
<feature type="domain" description="PBP" evidence="3">
    <location>
        <begin position="30"/>
        <end position="271"/>
    </location>
</feature>
<dbReference type="SUPFAM" id="SSF53850">
    <property type="entry name" value="Periplasmic binding protein-like II"/>
    <property type="match status" value="1"/>
</dbReference>
<organism evidence="4">
    <name type="scientific">hydrothermal vent metagenome</name>
    <dbReference type="NCBI Taxonomy" id="652676"/>
    <lineage>
        <taxon>unclassified sequences</taxon>
        <taxon>metagenomes</taxon>
        <taxon>ecological metagenomes</taxon>
    </lineage>
</organism>
<name>A0A3B1CRA7_9ZZZZ</name>
<dbReference type="Gene3D" id="3.40.190.10">
    <property type="entry name" value="Periplasmic binding protein-like II"/>
    <property type="match status" value="2"/>
</dbReference>
<gene>
    <name evidence="4" type="ORF">MNBD_NITROSPINAE05-139</name>
</gene>
<dbReference type="PANTHER" id="PTHR30570:SF1">
    <property type="entry name" value="PHOSPHATE-BINDING PROTEIN PSTS"/>
    <property type="match status" value="1"/>
</dbReference>
<dbReference type="InterPro" id="IPR024370">
    <property type="entry name" value="PBP_domain"/>
</dbReference>
<dbReference type="Pfam" id="PF12849">
    <property type="entry name" value="PBP_like_2"/>
    <property type="match status" value="1"/>
</dbReference>
<evidence type="ECO:0000313" key="4">
    <source>
        <dbReference type="EMBL" id="VAX33126.1"/>
    </source>
</evidence>
<dbReference type="NCBIfam" id="TIGR02136">
    <property type="entry name" value="ptsS_2"/>
    <property type="match status" value="1"/>
</dbReference>
<protein>
    <submittedName>
        <fullName evidence="4">Phosphate ABC transporter, periplasmic phosphate-binding protein PstS (TC 3.A.1.7.1)</fullName>
    </submittedName>
</protein>
<evidence type="ECO:0000256" key="2">
    <source>
        <dbReference type="ARBA" id="ARBA00022729"/>
    </source>
</evidence>
<keyword evidence="1" id="KW-0813">Transport</keyword>
<dbReference type="InterPro" id="IPR050811">
    <property type="entry name" value="Phosphate_ABC_transporter"/>
</dbReference>
<dbReference type="GO" id="GO:0042301">
    <property type="term" value="F:phosphate ion binding"/>
    <property type="evidence" value="ECO:0007669"/>
    <property type="project" value="InterPro"/>
</dbReference>
<dbReference type="CDD" id="cd13653">
    <property type="entry name" value="PBP2_phosphate_like_1"/>
    <property type="match status" value="1"/>
</dbReference>
<evidence type="ECO:0000259" key="3">
    <source>
        <dbReference type="Pfam" id="PF12849"/>
    </source>
</evidence>
<dbReference type="InterPro" id="IPR011862">
    <property type="entry name" value="Phos-bd"/>
</dbReference>
<dbReference type="AlphaFoldDB" id="A0A3B1CRA7"/>
<sequence>MKKTISIISCVAVLLLLAVGSPSGHAKEQVTRITVVGSTTVLPIVTRAAELFVKHKNGAVSITVNAGGSGVGIQSAGQGRADIGMASREITPRERKRFKSSGLQTLAVGRDAVACVVSRKVYSAGVRALSKEQIGDIYLGKIKNWKEVGGPDREIVVIDKERHRGTRHVFMKYIFENENARTPGTRLVTGSNNEEQTKIAQSDSAIGMLSFAWMNDDVVGVGIREGSAVIEPTLENVRANRYPIARDLILVLAGEPQGIVREFVDFILSPEGQQIVVKSGYIPVHSN</sequence>
<accession>A0A3B1CRA7</accession>
<dbReference type="PANTHER" id="PTHR30570">
    <property type="entry name" value="PERIPLASMIC PHOSPHATE BINDING COMPONENT OF PHOSPHATE ABC TRANSPORTER"/>
    <property type="match status" value="1"/>
</dbReference>
<reference evidence="4" key="1">
    <citation type="submission" date="2018-06" db="EMBL/GenBank/DDBJ databases">
        <authorList>
            <person name="Zhirakovskaya E."/>
        </authorList>
    </citation>
    <scope>NUCLEOTIDE SEQUENCE</scope>
</reference>
<dbReference type="EMBL" id="UOGG01000235">
    <property type="protein sequence ID" value="VAX33126.1"/>
    <property type="molecule type" value="Genomic_DNA"/>
</dbReference>
<keyword evidence="2" id="KW-0732">Signal</keyword>
<proteinExistence type="predicted"/>